<proteinExistence type="predicted"/>
<comment type="caution">
    <text evidence="1">The sequence shown here is derived from an EMBL/GenBank/DDBJ whole genome shotgun (WGS) entry which is preliminary data.</text>
</comment>
<reference evidence="1 2" key="1">
    <citation type="submission" date="2017-03" db="EMBL/GenBank/DDBJ databases">
        <title>Genome Survey of Euroglyphus maynei.</title>
        <authorList>
            <person name="Arlian L.G."/>
            <person name="Morgan M.S."/>
            <person name="Rider S.D."/>
        </authorList>
    </citation>
    <scope>NUCLEOTIDE SEQUENCE [LARGE SCALE GENOMIC DNA]</scope>
    <source>
        <strain evidence="1">Arlian Lab</strain>
        <tissue evidence="1">Whole body</tissue>
    </source>
</reference>
<evidence type="ECO:0000313" key="2">
    <source>
        <dbReference type="Proteomes" id="UP000194236"/>
    </source>
</evidence>
<sequence>MPSMHTRPVDHNLYNSLNI</sequence>
<evidence type="ECO:0000313" key="1">
    <source>
        <dbReference type="EMBL" id="OTF80825.1"/>
    </source>
</evidence>
<gene>
    <name evidence="1" type="ORF">BLA29_013147</name>
</gene>
<dbReference type="EMBL" id="MUJZ01016417">
    <property type="protein sequence ID" value="OTF80825.1"/>
    <property type="molecule type" value="Genomic_DNA"/>
</dbReference>
<dbReference type="AlphaFoldDB" id="A0A1Y3BNV4"/>
<protein>
    <submittedName>
        <fullName evidence="1">Uncharacterized protein</fullName>
    </submittedName>
</protein>
<accession>A0A1Y3BNV4</accession>
<keyword evidence="2" id="KW-1185">Reference proteome</keyword>
<organism evidence="1 2">
    <name type="scientific">Euroglyphus maynei</name>
    <name type="common">Mayne's house dust mite</name>
    <dbReference type="NCBI Taxonomy" id="6958"/>
    <lineage>
        <taxon>Eukaryota</taxon>
        <taxon>Metazoa</taxon>
        <taxon>Ecdysozoa</taxon>
        <taxon>Arthropoda</taxon>
        <taxon>Chelicerata</taxon>
        <taxon>Arachnida</taxon>
        <taxon>Acari</taxon>
        <taxon>Acariformes</taxon>
        <taxon>Sarcoptiformes</taxon>
        <taxon>Astigmata</taxon>
        <taxon>Psoroptidia</taxon>
        <taxon>Analgoidea</taxon>
        <taxon>Pyroglyphidae</taxon>
        <taxon>Pyroglyphinae</taxon>
        <taxon>Euroglyphus</taxon>
    </lineage>
</organism>
<dbReference type="Proteomes" id="UP000194236">
    <property type="component" value="Unassembled WGS sequence"/>
</dbReference>
<name>A0A1Y3BNV4_EURMA</name>